<protein>
    <submittedName>
        <fullName evidence="2">Uncharacterized protein</fullName>
    </submittedName>
</protein>
<accession>A0A7X0H7K8</accession>
<keyword evidence="1" id="KW-1133">Transmembrane helix</keyword>
<comment type="caution">
    <text evidence="2">The sequence shown here is derived from an EMBL/GenBank/DDBJ whole genome shotgun (WGS) entry which is preliminary data.</text>
</comment>
<dbReference type="AlphaFoldDB" id="A0A7X0H7K8"/>
<evidence type="ECO:0000256" key="1">
    <source>
        <dbReference type="SAM" id="Phobius"/>
    </source>
</evidence>
<dbReference type="RefSeq" id="WP_184676866.1">
    <property type="nucleotide sequence ID" value="NZ_JACHGY010000001.1"/>
</dbReference>
<evidence type="ECO:0000313" key="2">
    <source>
        <dbReference type="EMBL" id="MBB6429280.1"/>
    </source>
</evidence>
<dbReference type="EMBL" id="JACHGY010000001">
    <property type="protein sequence ID" value="MBB6429280.1"/>
    <property type="molecule type" value="Genomic_DNA"/>
</dbReference>
<gene>
    <name evidence="2" type="ORF">HNQ40_001086</name>
</gene>
<evidence type="ECO:0000313" key="3">
    <source>
        <dbReference type="Proteomes" id="UP000541810"/>
    </source>
</evidence>
<feature type="transmembrane region" description="Helical" evidence="1">
    <location>
        <begin position="251"/>
        <end position="272"/>
    </location>
</feature>
<feature type="transmembrane region" description="Helical" evidence="1">
    <location>
        <begin position="311"/>
        <end position="329"/>
    </location>
</feature>
<feature type="transmembrane region" description="Helical" evidence="1">
    <location>
        <begin position="284"/>
        <end position="305"/>
    </location>
</feature>
<feature type="transmembrane region" description="Helical" evidence="1">
    <location>
        <begin position="21"/>
        <end position="44"/>
    </location>
</feature>
<organism evidence="2 3">
    <name type="scientific">Algisphaera agarilytica</name>
    <dbReference type="NCBI Taxonomy" id="1385975"/>
    <lineage>
        <taxon>Bacteria</taxon>
        <taxon>Pseudomonadati</taxon>
        <taxon>Planctomycetota</taxon>
        <taxon>Phycisphaerae</taxon>
        <taxon>Phycisphaerales</taxon>
        <taxon>Phycisphaeraceae</taxon>
        <taxon>Algisphaera</taxon>
    </lineage>
</organism>
<keyword evidence="1" id="KW-0812">Transmembrane</keyword>
<name>A0A7X0H7K8_9BACT</name>
<keyword evidence="1" id="KW-0472">Membrane</keyword>
<keyword evidence="3" id="KW-1185">Reference proteome</keyword>
<reference evidence="2 3" key="1">
    <citation type="submission" date="2020-08" db="EMBL/GenBank/DDBJ databases">
        <title>Genomic Encyclopedia of Type Strains, Phase IV (KMG-IV): sequencing the most valuable type-strain genomes for metagenomic binning, comparative biology and taxonomic classification.</title>
        <authorList>
            <person name="Goeker M."/>
        </authorList>
    </citation>
    <scope>NUCLEOTIDE SEQUENCE [LARGE SCALE GENOMIC DNA]</scope>
    <source>
        <strain evidence="2 3">DSM 103725</strain>
    </source>
</reference>
<dbReference type="Proteomes" id="UP000541810">
    <property type="component" value="Unassembled WGS sequence"/>
</dbReference>
<sequence>MKNTSSNGINLLDRSINRALASSYSAVAMTLAALIAVVVLYVVIHVVKERPEEQPWDDAIQIVGFFEIRPDDAVLTRFFADKDLREFLDGLRQRAEKDRKTQLASRHYLLRDITGFCQKNYSNTRPVPQVPNTRITPRHSLPEPINGPGLIGQAISHARGDGTSAFVITDEMAMRSDLGKLAAWLQARPESDHTSAGQSGLDPKSYAQCLLDQIALEKELTENLTSQVSMLEPPIDFGWLYHEGAGWAFEVFVWSLIGVMINSVVGAIAAARAGVYKAGEFIRVVPKIVIAPILAFITVAILSSGLVTNGIYSYNLPYFLALSFFLGFASERVAALIRNLANTVLGGIAFEPQKLADAAARREYRMRFDYPPAAASDPPQTFSAFRDMLSNEVKRVAEAEIVRKVESGQINPENMKG</sequence>
<proteinExistence type="predicted"/>